<comment type="caution">
    <text evidence="2">The sequence shown here is derived from an EMBL/GenBank/DDBJ whole genome shotgun (WGS) entry which is preliminary data.</text>
</comment>
<evidence type="ECO:0000313" key="2">
    <source>
        <dbReference type="EMBL" id="KAL2518439.1"/>
    </source>
</evidence>
<dbReference type="AlphaFoldDB" id="A0ABD1U0B6"/>
<protein>
    <submittedName>
        <fullName evidence="2">Uncharacterized protein</fullName>
    </submittedName>
</protein>
<organism evidence="2 3">
    <name type="scientific">Abeliophyllum distichum</name>
    <dbReference type="NCBI Taxonomy" id="126358"/>
    <lineage>
        <taxon>Eukaryota</taxon>
        <taxon>Viridiplantae</taxon>
        <taxon>Streptophyta</taxon>
        <taxon>Embryophyta</taxon>
        <taxon>Tracheophyta</taxon>
        <taxon>Spermatophyta</taxon>
        <taxon>Magnoliopsida</taxon>
        <taxon>eudicotyledons</taxon>
        <taxon>Gunneridae</taxon>
        <taxon>Pentapetalae</taxon>
        <taxon>asterids</taxon>
        <taxon>lamiids</taxon>
        <taxon>Lamiales</taxon>
        <taxon>Oleaceae</taxon>
        <taxon>Forsythieae</taxon>
        <taxon>Abeliophyllum</taxon>
    </lineage>
</organism>
<name>A0ABD1U0B6_9LAMI</name>
<proteinExistence type="predicted"/>
<gene>
    <name evidence="2" type="ORF">Adt_14686</name>
</gene>
<reference evidence="3" key="1">
    <citation type="submission" date="2024-07" db="EMBL/GenBank/DDBJ databases">
        <title>Two chromosome-level genome assemblies of Korean endemic species Abeliophyllum distichum and Forsythia ovata (Oleaceae).</title>
        <authorList>
            <person name="Jang H."/>
        </authorList>
    </citation>
    <scope>NUCLEOTIDE SEQUENCE [LARGE SCALE GENOMIC DNA]</scope>
</reference>
<sequence length="187" mass="20264">METTKIGSNLPLTPSVFTSREEGLSVDTEDGAIFLLATKWEKSSKRLFSCKGAEITRGEKPLTGEAWRRLREREGAGSVNQQPGGETSRRRGFSVAKGQSSRGDRYREPAMTLCRRSLAKGGFARREGLRGREGRGSANQQPATRFLSQAKVGVLGQKSRREIGGCSLCGVGAQRGGSNQISKCQRG</sequence>
<feature type="region of interest" description="Disordered" evidence="1">
    <location>
        <begin position="125"/>
        <end position="145"/>
    </location>
</feature>
<evidence type="ECO:0000313" key="3">
    <source>
        <dbReference type="Proteomes" id="UP001604336"/>
    </source>
</evidence>
<dbReference type="EMBL" id="JBFOLK010000004">
    <property type="protein sequence ID" value="KAL2518439.1"/>
    <property type="molecule type" value="Genomic_DNA"/>
</dbReference>
<evidence type="ECO:0000256" key="1">
    <source>
        <dbReference type="SAM" id="MobiDB-lite"/>
    </source>
</evidence>
<feature type="region of interest" description="Disordered" evidence="1">
    <location>
        <begin position="72"/>
        <end position="107"/>
    </location>
</feature>
<feature type="compositionally biased region" description="Basic and acidic residues" evidence="1">
    <location>
        <begin position="125"/>
        <end position="135"/>
    </location>
</feature>
<dbReference type="Proteomes" id="UP001604336">
    <property type="component" value="Unassembled WGS sequence"/>
</dbReference>
<keyword evidence="3" id="KW-1185">Reference proteome</keyword>
<accession>A0ABD1U0B6</accession>